<dbReference type="Proteomes" id="UP001058330">
    <property type="component" value="Chromosome"/>
</dbReference>
<dbReference type="EMBL" id="CP078063">
    <property type="protein sequence ID" value="UVE49641.1"/>
    <property type="molecule type" value="Genomic_DNA"/>
</dbReference>
<gene>
    <name evidence="3" type="ORF">KU306_12075</name>
</gene>
<dbReference type="Pfam" id="PF00196">
    <property type="entry name" value="GerE"/>
    <property type="match status" value="1"/>
</dbReference>
<evidence type="ECO:0000256" key="1">
    <source>
        <dbReference type="SAM" id="MobiDB-lite"/>
    </source>
</evidence>
<reference evidence="3" key="1">
    <citation type="submission" date="2021-07" db="EMBL/GenBank/DDBJ databases">
        <title>Studies on halocins as antimicrobial molecules from haloarchaea.</title>
        <authorList>
            <person name="Kumar S."/>
            <person name="Khare S.K."/>
        </authorList>
    </citation>
    <scope>NUCLEOTIDE SEQUENCE</scope>
    <source>
        <strain evidence="3">NCIM 5678</strain>
    </source>
</reference>
<dbReference type="Gene3D" id="1.10.10.10">
    <property type="entry name" value="Winged helix-like DNA-binding domain superfamily/Winged helix DNA-binding domain"/>
    <property type="match status" value="1"/>
</dbReference>
<evidence type="ECO:0000313" key="3">
    <source>
        <dbReference type="EMBL" id="UVE49641.1"/>
    </source>
</evidence>
<keyword evidence="4" id="KW-1185">Reference proteome</keyword>
<feature type="domain" description="HTH luxR-type" evidence="2">
    <location>
        <begin position="5"/>
        <end position="59"/>
    </location>
</feature>
<dbReference type="InterPro" id="IPR016032">
    <property type="entry name" value="Sig_transdc_resp-reg_C-effctor"/>
</dbReference>
<dbReference type="InterPro" id="IPR036388">
    <property type="entry name" value="WH-like_DNA-bd_sf"/>
</dbReference>
<protein>
    <submittedName>
        <fullName evidence="3">LuxR C-terminal-related transcriptional regulator</fullName>
    </submittedName>
</protein>
<dbReference type="SMART" id="SM00421">
    <property type="entry name" value="HTH_LUXR"/>
    <property type="match status" value="1"/>
</dbReference>
<evidence type="ECO:0000259" key="2">
    <source>
        <dbReference type="SMART" id="SM00421"/>
    </source>
</evidence>
<dbReference type="RefSeq" id="WP_258302067.1">
    <property type="nucleotide sequence ID" value="NZ_CP078063.1"/>
</dbReference>
<evidence type="ECO:0000313" key="4">
    <source>
        <dbReference type="Proteomes" id="UP001058330"/>
    </source>
</evidence>
<dbReference type="GeneID" id="74529655"/>
<dbReference type="SUPFAM" id="SSF46894">
    <property type="entry name" value="C-terminal effector domain of the bipartite response regulators"/>
    <property type="match status" value="1"/>
</dbReference>
<proteinExistence type="predicted"/>
<organism evidence="3 4">
    <name type="scientific">Haloferax larsenii</name>
    <dbReference type="NCBI Taxonomy" id="302484"/>
    <lineage>
        <taxon>Archaea</taxon>
        <taxon>Methanobacteriati</taxon>
        <taxon>Methanobacteriota</taxon>
        <taxon>Stenosarchaea group</taxon>
        <taxon>Halobacteria</taxon>
        <taxon>Halobacteriales</taxon>
        <taxon>Haloferacaceae</taxon>
        <taxon>Haloferax</taxon>
    </lineage>
</organism>
<feature type="region of interest" description="Disordered" evidence="1">
    <location>
        <begin position="67"/>
        <end position="88"/>
    </location>
</feature>
<accession>A0ABY5RBE4</accession>
<dbReference type="InterPro" id="IPR000792">
    <property type="entry name" value="Tscrpt_reg_LuxR_C"/>
</dbReference>
<name>A0ABY5RBE4_HALLR</name>
<sequence>MGQSDTMLSPREQEVLEQMQKTLNTRSIATAMDIRISTVHTYLQRIDEKQRKAAATLAALDDIEYDERRARMTRDDDDDEGDSARDET</sequence>